<feature type="transmembrane region" description="Helical" evidence="1">
    <location>
        <begin position="5"/>
        <end position="24"/>
    </location>
</feature>
<protein>
    <submittedName>
        <fullName evidence="2">Phage T7 F exclusion suppressor FxsA</fullName>
    </submittedName>
</protein>
<dbReference type="RefSeq" id="WP_042535342.1">
    <property type="nucleotide sequence ID" value="NZ_CDGG01000001.1"/>
</dbReference>
<keyword evidence="1" id="KW-0472">Membrane</keyword>
<accession>A0A0A1MGE7</accession>
<organism evidence="2 3">
    <name type="scientific">Oceanobacillus oncorhynchi</name>
    <dbReference type="NCBI Taxonomy" id="545501"/>
    <lineage>
        <taxon>Bacteria</taxon>
        <taxon>Bacillati</taxon>
        <taxon>Bacillota</taxon>
        <taxon>Bacilli</taxon>
        <taxon>Bacillales</taxon>
        <taxon>Bacillaceae</taxon>
        <taxon>Oceanobacillus</taxon>
    </lineage>
</organism>
<dbReference type="PANTHER" id="PTHR35335:SF1">
    <property type="entry name" value="UPF0716 PROTEIN FXSA"/>
    <property type="match status" value="1"/>
</dbReference>
<dbReference type="Pfam" id="PF04186">
    <property type="entry name" value="FxsA"/>
    <property type="match status" value="1"/>
</dbReference>
<dbReference type="GO" id="GO:0016020">
    <property type="term" value="C:membrane"/>
    <property type="evidence" value="ECO:0007669"/>
    <property type="project" value="InterPro"/>
</dbReference>
<proteinExistence type="predicted"/>
<feature type="transmembrane region" description="Helical" evidence="1">
    <location>
        <begin position="83"/>
        <end position="104"/>
    </location>
</feature>
<evidence type="ECO:0000313" key="2">
    <source>
        <dbReference type="EMBL" id="CEI84485.1"/>
    </source>
</evidence>
<name>A0A0A1MGE7_9BACI</name>
<keyword evidence="1" id="KW-0812">Transmembrane</keyword>
<dbReference type="Proteomes" id="UP000040453">
    <property type="component" value="Unassembled WGS sequence"/>
</dbReference>
<gene>
    <name evidence="2" type="ORF">BN997_04434</name>
</gene>
<keyword evidence="1" id="KW-1133">Transmembrane helix</keyword>
<dbReference type="OrthoDB" id="9792788at2"/>
<evidence type="ECO:0000256" key="1">
    <source>
        <dbReference type="SAM" id="Phobius"/>
    </source>
</evidence>
<reference evidence="2 3" key="1">
    <citation type="submission" date="2014-11" db="EMBL/GenBank/DDBJ databases">
        <authorList>
            <person name="Urmite Genomes Urmite Genomes"/>
        </authorList>
    </citation>
    <scope>NUCLEOTIDE SEQUENCE [LARGE SCALE GENOMIC DNA]</scope>
    <source>
        <strain evidence="2 3">Oc5</strain>
    </source>
</reference>
<evidence type="ECO:0000313" key="3">
    <source>
        <dbReference type="Proteomes" id="UP000040453"/>
    </source>
</evidence>
<dbReference type="EMBL" id="CDGG01000001">
    <property type="protein sequence ID" value="CEI84485.1"/>
    <property type="molecule type" value="Genomic_DNA"/>
</dbReference>
<dbReference type="STRING" id="545501.BN997_04434"/>
<sequence>MRNKYLLLAFIIIPAIEIGVFLWLSQLIGVLWVVGLIITTAILGIFLARYQGMEVFRRAQLQLQRGAPPTEELLDGLATMLGAFLLIIPGFVLDIAGLLLLIPWTRNQFKNQLKKIAMQLMGRNTIIYRRW</sequence>
<dbReference type="PANTHER" id="PTHR35335">
    <property type="entry name" value="UPF0716 PROTEIN FXSA"/>
    <property type="match status" value="1"/>
</dbReference>
<keyword evidence="3" id="KW-1185">Reference proteome</keyword>
<dbReference type="AlphaFoldDB" id="A0A0A1MGE7"/>
<dbReference type="InterPro" id="IPR007313">
    <property type="entry name" value="FxsA"/>
</dbReference>
<dbReference type="NCBIfam" id="NF008528">
    <property type="entry name" value="PRK11463.1-2"/>
    <property type="match status" value="1"/>
</dbReference>
<feature type="transmembrane region" description="Helical" evidence="1">
    <location>
        <begin position="30"/>
        <end position="48"/>
    </location>
</feature>